<dbReference type="KEGG" id="knv:Pan216_37160"/>
<accession>A0A518B788</accession>
<organism evidence="1 2">
    <name type="scientific">Kolteria novifilia</name>
    <dbReference type="NCBI Taxonomy" id="2527975"/>
    <lineage>
        <taxon>Bacteria</taxon>
        <taxon>Pseudomonadati</taxon>
        <taxon>Planctomycetota</taxon>
        <taxon>Planctomycetia</taxon>
        <taxon>Kolteriales</taxon>
        <taxon>Kolteriaceae</taxon>
        <taxon>Kolteria</taxon>
    </lineage>
</organism>
<sequence>MSIDTLRDEKLLFEKIEGLKPPLGPHKEKLISDMDLRDIQTFLDTYGESLEGYDKLAEVLPEWRDYLIQRKAAGYDPPKLYNGGESRRQWELQTLIHAEEWVQ</sequence>
<name>A0A518B788_9BACT</name>
<dbReference type="Proteomes" id="UP000317093">
    <property type="component" value="Chromosome"/>
</dbReference>
<dbReference type="AlphaFoldDB" id="A0A518B788"/>
<protein>
    <submittedName>
        <fullName evidence="1">Uncharacterized protein</fullName>
    </submittedName>
</protein>
<evidence type="ECO:0000313" key="2">
    <source>
        <dbReference type="Proteomes" id="UP000317093"/>
    </source>
</evidence>
<keyword evidence="2" id="KW-1185">Reference proteome</keyword>
<dbReference type="EMBL" id="CP036279">
    <property type="protein sequence ID" value="QDU62844.1"/>
    <property type="molecule type" value="Genomic_DNA"/>
</dbReference>
<proteinExistence type="predicted"/>
<gene>
    <name evidence="1" type="ORF">Pan216_37160</name>
</gene>
<evidence type="ECO:0000313" key="1">
    <source>
        <dbReference type="EMBL" id="QDU62844.1"/>
    </source>
</evidence>
<reference evidence="1 2" key="1">
    <citation type="submission" date="2019-02" db="EMBL/GenBank/DDBJ databases">
        <title>Deep-cultivation of Planctomycetes and their phenomic and genomic characterization uncovers novel biology.</title>
        <authorList>
            <person name="Wiegand S."/>
            <person name="Jogler M."/>
            <person name="Boedeker C."/>
            <person name="Pinto D."/>
            <person name="Vollmers J."/>
            <person name="Rivas-Marin E."/>
            <person name="Kohn T."/>
            <person name="Peeters S.H."/>
            <person name="Heuer A."/>
            <person name="Rast P."/>
            <person name="Oberbeckmann S."/>
            <person name="Bunk B."/>
            <person name="Jeske O."/>
            <person name="Meyerdierks A."/>
            <person name="Storesund J.E."/>
            <person name="Kallscheuer N."/>
            <person name="Luecker S."/>
            <person name="Lage O.M."/>
            <person name="Pohl T."/>
            <person name="Merkel B.J."/>
            <person name="Hornburger P."/>
            <person name="Mueller R.-W."/>
            <person name="Bruemmer F."/>
            <person name="Labrenz M."/>
            <person name="Spormann A.M."/>
            <person name="Op den Camp H."/>
            <person name="Overmann J."/>
            <person name="Amann R."/>
            <person name="Jetten M.S.M."/>
            <person name="Mascher T."/>
            <person name="Medema M.H."/>
            <person name="Devos D.P."/>
            <person name="Kaster A.-K."/>
            <person name="Ovreas L."/>
            <person name="Rohde M."/>
            <person name="Galperin M.Y."/>
            <person name="Jogler C."/>
        </authorList>
    </citation>
    <scope>NUCLEOTIDE SEQUENCE [LARGE SCALE GENOMIC DNA]</scope>
    <source>
        <strain evidence="1 2">Pan216</strain>
    </source>
</reference>
<dbReference type="RefSeq" id="WP_145259876.1">
    <property type="nucleotide sequence ID" value="NZ_CP036279.1"/>
</dbReference>